<comment type="caution">
    <text evidence="1">The sequence shown here is derived from an EMBL/GenBank/DDBJ whole genome shotgun (WGS) entry which is preliminary data.</text>
</comment>
<sequence length="72" mass="7980">MVVLKVLNDSQNITLEFLQEIINSKLVKDGNALPCHGIAQDPQTKNYIMDKLWGLVNVASSLNAIHQQGLVH</sequence>
<dbReference type="Proteomes" id="UP000266673">
    <property type="component" value="Unassembled WGS sequence"/>
</dbReference>
<evidence type="ECO:0000313" key="2">
    <source>
        <dbReference type="Proteomes" id="UP000266673"/>
    </source>
</evidence>
<reference evidence="1 2" key="1">
    <citation type="submission" date="2018-06" db="EMBL/GenBank/DDBJ databases">
        <title>Comparative genomics reveals the genomic features of Rhizophagus irregularis, R. cerebriforme, R. diaphanum and Gigaspora rosea, and their symbiotic lifestyle signature.</title>
        <authorList>
            <person name="Morin E."/>
            <person name="San Clemente H."/>
            <person name="Chen E.C.H."/>
            <person name="De La Providencia I."/>
            <person name="Hainaut M."/>
            <person name="Kuo A."/>
            <person name="Kohler A."/>
            <person name="Murat C."/>
            <person name="Tang N."/>
            <person name="Roy S."/>
            <person name="Loubradou J."/>
            <person name="Henrissat B."/>
            <person name="Grigoriev I.V."/>
            <person name="Corradi N."/>
            <person name="Roux C."/>
            <person name="Martin F.M."/>
        </authorList>
    </citation>
    <scope>NUCLEOTIDE SEQUENCE [LARGE SCALE GENOMIC DNA]</scope>
    <source>
        <strain evidence="1 2">DAOM 194757</strain>
    </source>
</reference>
<keyword evidence="2" id="KW-1185">Reference proteome</keyword>
<evidence type="ECO:0008006" key="3">
    <source>
        <dbReference type="Google" id="ProtNLM"/>
    </source>
</evidence>
<dbReference type="EMBL" id="QKWP01000062">
    <property type="protein sequence ID" value="RIB28556.1"/>
    <property type="molecule type" value="Genomic_DNA"/>
</dbReference>
<evidence type="ECO:0000313" key="1">
    <source>
        <dbReference type="EMBL" id="RIB28556.1"/>
    </source>
</evidence>
<accession>A0A397WAA9</accession>
<name>A0A397WAA9_9GLOM</name>
<organism evidence="1 2">
    <name type="scientific">Gigaspora rosea</name>
    <dbReference type="NCBI Taxonomy" id="44941"/>
    <lineage>
        <taxon>Eukaryota</taxon>
        <taxon>Fungi</taxon>
        <taxon>Fungi incertae sedis</taxon>
        <taxon>Mucoromycota</taxon>
        <taxon>Glomeromycotina</taxon>
        <taxon>Glomeromycetes</taxon>
        <taxon>Diversisporales</taxon>
        <taxon>Gigasporaceae</taxon>
        <taxon>Gigaspora</taxon>
    </lineage>
</organism>
<protein>
    <recommendedName>
        <fullName evidence="3">Protein kinase domain-containing protein</fullName>
    </recommendedName>
</protein>
<dbReference type="AlphaFoldDB" id="A0A397WAA9"/>
<dbReference type="OrthoDB" id="2441719at2759"/>
<gene>
    <name evidence="1" type="ORF">C2G38_2157648</name>
</gene>
<proteinExistence type="predicted"/>